<feature type="domain" description="PPIase FKBP-type" evidence="11">
    <location>
        <begin position="6"/>
        <end position="95"/>
    </location>
</feature>
<keyword evidence="7 8" id="KW-0413">Isomerase</keyword>
<dbReference type="PROSITE" id="PS50059">
    <property type="entry name" value="FKBP_PPIASE"/>
    <property type="match status" value="1"/>
</dbReference>
<dbReference type="SUPFAM" id="SSF54534">
    <property type="entry name" value="FKBP-like"/>
    <property type="match status" value="1"/>
</dbReference>
<dbReference type="InterPro" id="IPR001179">
    <property type="entry name" value="PPIase_FKBP_dom"/>
</dbReference>
<dbReference type="AlphaFoldDB" id="A0A075MZI9"/>
<dbReference type="InterPro" id="IPR040825">
    <property type="entry name" value="FKBP26_C"/>
</dbReference>
<reference evidence="12 13" key="1">
    <citation type="journal article" date="2014" name="PLoS ONE">
        <title>Genome Sequence of Candidatus Nitrososphaera evergladensis from Group I.1b Enriched from Everglades Soil Reveals Novel Genomic Features of the Ammonia-Oxidizing Archaea.</title>
        <authorList>
            <person name="Zhalnina K.V."/>
            <person name="Dias R."/>
            <person name="Leonard M.T."/>
            <person name="Dorr de Quadros P."/>
            <person name="Camargo F.A."/>
            <person name="Drew J.C."/>
            <person name="Farmerie W.G."/>
            <person name="Daroub S.H."/>
            <person name="Triplett E.W."/>
        </authorList>
    </citation>
    <scope>NUCLEOTIDE SEQUENCE [LARGE SCALE GENOMIC DNA]</scope>
    <source>
        <strain evidence="12 13">SR1</strain>
    </source>
</reference>
<evidence type="ECO:0000256" key="10">
    <source>
        <dbReference type="SAM" id="MobiDB-lite"/>
    </source>
</evidence>
<sequence length="255" mass="28257">MPLEKGSLVLVDYTAKVKDTNEVFETTREEEAKKTDLYDPTRKYEPRLVSVGEAWVLKGLDEALAKAGVGDKMNVEVTPDKGFGERDPNKVRMIPQRKLGDKADEVRVGDVVELDDRTGIIRYIGSGRLQVDFNHRLAGKTLVYDVNVIKKLDTDNDKITALIKRRIPIEDAKIKFNLSGANLDMELPEETYLAEGLQIIKRAVANDIFKFVPAVKNIKFIESYAAPQPAATAEKKEEAKPAAAAATEAKAEAAK</sequence>
<keyword evidence="5 8" id="KW-0697">Rotamase</keyword>
<comment type="subcellular location">
    <subcellularLocation>
        <location evidence="2">Cytoplasm</location>
    </subcellularLocation>
</comment>
<dbReference type="Gene3D" id="3.30.70.2210">
    <property type="match status" value="1"/>
</dbReference>
<dbReference type="EMBL" id="CP007174">
    <property type="protein sequence ID" value="AIF84664.1"/>
    <property type="molecule type" value="Genomic_DNA"/>
</dbReference>
<accession>A0A075MZI9</accession>
<dbReference type="Pfam" id="PF18046">
    <property type="entry name" value="FKBP26_C"/>
    <property type="match status" value="1"/>
</dbReference>
<dbReference type="PANTHER" id="PTHR47861:SF3">
    <property type="entry name" value="FKBP-TYPE PEPTIDYL-PROLYL CIS-TRANS ISOMERASE SLYD"/>
    <property type="match status" value="1"/>
</dbReference>
<dbReference type="InterPro" id="IPR048261">
    <property type="entry name" value="SlpA/SlyD-like_ins_sf"/>
</dbReference>
<dbReference type="InterPro" id="IPR046357">
    <property type="entry name" value="PPIase_dom_sf"/>
</dbReference>
<feature type="region of interest" description="Disordered" evidence="10">
    <location>
        <begin position="231"/>
        <end position="255"/>
    </location>
</feature>
<dbReference type="PANTHER" id="PTHR47861">
    <property type="entry name" value="FKBP-TYPE PEPTIDYL-PROLYL CIS-TRANS ISOMERASE SLYD"/>
    <property type="match status" value="1"/>
</dbReference>
<dbReference type="GO" id="GO:0042026">
    <property type="term" value="P:protein refolding"/>
    <property type="evidence" value="ECO:0007669"/>
    <property type="project" value="UniProtKB-ARBA"/>
</dbReference>
<evidence type="ECO:0000313" key="13">
    <source>
        <dbReference type="Proteomes" id="UP000028194"/>
    </source>
</evidence>
<dbReference type="EC" id="5.2.1.8" evidence="9"/>
<evidence type="ECO:0000256" key="3">
    <source>
        <dbReference type="ARBA" id="ARBA00006577"/>
    </source>
</evidence>
<evidence type="ECO:0000256" key="1">
    <source>
        <dbReference type="ARBA" id="ARBA00000971"/>
    </source>
</evidence>
<comment type="catalytic activity">
    <reaction evidence="1 8 9">
        <text>[protein]-peptidylproline (omega=180) = [protein]-peptidylproline (omega=0)</text>
        <dbReference type="Rhea" id="RHEA:16237"/>
        <dbReference type="Rhea" id="RHEA-COMP:10747"/>
        <dbReference type="Rhea" id="RHEA-COMP:10748"/>
        <dbReference type="ChEBI" id="CHEBI:83833"/>
        <dbReference type="ChEBI" id="CHEBI:83834"/>
        <dbReference type="EC" id="5.2.1.8"/>
    </reaction>
</comment>
<evidence type="ECO:0000256" key="8">
    <source>
        <dbReference type="PROSITE-ProRule" id="PRU00277"/>
    </source>
</evidence>
<dbReference type="Pfam" id="PF00254">
    <property type="entry name" value="FKBP_C"/>
    <property type="match status" value="1"/>
</dbReference>
<organism evidence="12 13">
    <name type="scientific">Candidatus Nitrososphaera evergladensis SR1</name>
    <dbReference type="NCBI Taxonomy" id="1459636"/>
    <lineage>
        <taxon>Archaea</taxon>
        <taxon>Nitrososphaerota</taxon>
        <taxon>Nitrososphaeria</taxon>
        <taxon>Nitrososphaerales</taxon>
        <taxon>Nitrososphaeraceae</taxon>
        <taxon>Nitrososphaera</taxon>
    </lineage>
</organism>
<evidence type="ECO:0000256" key="5">
    <source>
        <dbReference type="ARBA" id="ARBA00023110"/>
    </source>
</evidence>
<dbReference type="KEGG" id="nev:NTE_02621"/>
<dbReference type="GO" id="GO:0005737">
    <property type="term" value="C:cytoplasm"/>
    <property type="evidence" value="ECO:0007669"/>
    <property type="project" value="UniProtKB-SubCell"/>
</dbReference>
<dbReference type="GO" id="GO:0003755">
    <property type="term" value="F:peptidyl-prolyl cis-trans isomerase activity"/>
    <property type="evidence" value="ECO:0007669"/>
    <property type="project" value="UniProtKB-UniRule"/>
</dbReference>
<evidence type="ECO:0000259" key="11">
    <source>
        <dbReference type="PROSITE" id="PS50059"/>
    </source>
</evidence>
<dbReference type="HOGENOM" id="CLU_073526_1_0_2"/>
<dbReference type="Proteomes" id="UP000028194">
    <property type="component" value="Chromosome"/>
</dbReference>
<dbReference type="STRING" id="1459636.NTE_02621"/>
<name>A0A075MZI9_9ARCH</name>
<keyword evidence="13" id="KW-1185">Reference proteome</keyword>
<protein>
    <recommendedName>
        <fullName evidence="9">Peptidyl-prolyl cis-trans isomerase</fullName>
        <ecNumber evidence="9">5.2.1.8</ecNumber>
    </recommendedName>
</protein>
<keyword evidence="4" id="KW-0963">Cytoplasm</keyword>
<evidence type="ECO:0000256" key="9">
    <source>
        <dbReference type="RuleBase" id="RU003915"/>
    </source>
</evidence>
<evidence type="ECO:0000313" key="12">
    <source>
        <dbReference type="EMBL" id="AIF84664.1"/>
    </source>
</evidence>
<dbReference type="Pfam" id="PF22199">
    <property type="entry name" value="FKBP26_IF"/>
    <property type="match status" value="1"/>
</dbReference>
<dbReference type="GeneID" id="41598315"/>
<evidence type="ECO:0000256" key="2">
    <source>
        <dbReference type="ARBA" id="ARBA00004496"/>
    </source>
</evidence>
<evidence type="ECO:0000256" key="7">
    <source>
        <dbReference type="ARBA" id="ARBA00023235"/>
    </source>
</evidence>
<keyword evidence="6" id="KW-0143">Chaperone</keyword>
<proteinExistence type="inferred from homology"/>
<evidence type="ECO:0000256" key="4">
    <source>
        <dbReference type="ARBA" id="ARBA00022490"/>
    </source>
</evidence>
<comment type="similarity">
    <text evidence="3 9">Belongs to the FKBP-type PPIase family.</text>
</comment>
<evidence type="ECO:0000256" key="6">
    <source>
        <dbReference type="ARBA" id="ARBA00023186"/>
    </source>
</evidence>
<dbReference type="RefSeq" id="WP_226986986.1">
    <property type="nucleotide sequence ID" value="NZ_CP007174.1"/>
</dbReference>
<dbReference type="Gene3D" id="3.10.50.40">
    <property type="match status" value="1"/>
</dbReference>
<dbReference type="eggNOG" id="arCOG00980">
    <property type="taxonomic scope" value="Archaea"/>
</dbReference>
<gene>
    <name evidence="12" type="ORF">NTE_02621</name>
</gene>
<dbReference type="Gene3D" id="2.40.10.330">
    <property type="match status" value="1"/>
</dbReference>
<dbReference type="InterPro" id="IPR054016">
    <property type="entry name" value="FKBP26_IF"/>
</dbReference>